<feature type="compositionally biased region" description="Basic and acidic residues" evidence="1">
    <location>
        <begin position="14"/>
        <end position="23"/>
    </location>
</feature>
<dbReference type="InParanoid" id="A0A3N4LWP6"/>
<name>A0A3N4LWP6_9PEZI</name>
<sequence length="171" mass="18754">MSTHTLVIPPFNGKRKDNPGKMDRVNPPLKASLCKELGGLGNWAMRPLGTFCVYTIQRILEFLTDTDLNSSELHEAAEKRLRGEVETLRATPHTAPVTDKSTQTTPPITPTRNSVSTNTDTPSVRTYAEAATSTIEAFPKKPRVLPSPSEAGKGKGKEERTHTNTTPEPFE</sequence>
<evidence type="ECO:0000256" key="1">
    <source>
        <dbReference type="SAM" id="MobiDB-lite"/>
    </source>
</evidence>
<feature type="region of interest" description="Disordered" evidence="1">
    <location>
        <begin position="1"/>
        <end position="23"/>
    </location>
</feature>
<proteinExistence type="predicted"/>
<accession>A0A3N4LWP6</accession>
<dbReference type="EMBL" id="ML121551">
    <property type="protein sequence ID" value="RPB22465.1"/>
    <property type="molecule type" value="Genomic_DNA"/>
</dbReference>
<keyword evidence="3" id="KW-1185">Reference proteome</keyword>
<dbReference type="AlphaFoldDB" id="A0A3N4LWP6"/>
<evidence type="ECO:0000313" key="2">
    <source>
        <dbReference type="EMBL" id="RPB22465.1"/>
    </source>
</evidence>
<reference evidence="2 3" key="1">
    <citation type="journal article" date="2018" name="Nat. Ecol. Evol.">
        <title>Pezizomycetes genomes reveal the molecular basis of ectomycorrhizal truffle lifestyle.</title>
        <authorList>
            <person name="Murat C."/>
            <person name="Payen T."/>
            <person name="Noel B."/>
            <person name="Kuo A."/>
            <person name="Morin E."/>
            <person name="Chen J."/>
            <person name="Kohler A."/>
            <person name="Krizsan K."/>
            <person name="Balestrini R."/>
            <person name="Da Silva C."/>
            <person name="Montanini B."/>
            <person name="Hainaut M."/>
            <person name="Levati E."/>
            <person name="Barry K.W."/>
            <person name="Belfiori B."/>
            <person name="Cichocki N."/>
            <person name="Clum A."/>
            <person name="Dockter R.B."/>
            <person name="Fauchery L."/>
            <person name="Guy J."/>
            <person name="Iotti M."/>
            <person name="Le Tacon F."/>
            <person name="Lindquist E.A."/>
            <person name="Lipzen A."/>
            <person name="Malagnac F."/>
            <person name="Mello A."/>
            <person name="Molinier V."/>
            <person name="Miyauchi S."/>
            <person name="Poulain J."/>
            <person name="Riccioni C."/>
            <person name="Rubini A."/>
            <person name="Sitrit Y."/>
            <person name="Splivallo R."/>
            <person name="Traeger S."/>
            <person name="Wang M."/>
            <person name="Zifcakova L."/>
            <person name="Wipf D."/>
            <person name="Zambonelli A."/>
            <person name="Paolocci F."/>
            <person name="Nowrousian M."/>
            <person name="Ottonello S."/>
            <person name="Baldrian P."/>
            <person name="Spatafora J.W."/>
            <person name="Henrissat B."/>
            <person name="Nagy L.G."/>
            <person name="Aury J.M."/>
            <person name="Wincker P."/>
            <person name="Grigoriev I.V."/>
            <person name="Bonfante P."/>
            <person name="Martin F.M."/>
        </authorList>
    </citation>
    <scope>NUCLEOTIDE SEQUENCE [LARGE SCALE GENOMIC DNA]</scope>
    <source>
        <strain evidence="2 3">ATCC MYA-4762</strain>
    </source>
</reference>
<gene>
    <name evidence="2" type="ORF">L211DRAFT_869236</name>
</gene>
<feature type="region of interest" description="Disordered" evidence="1">
    <location>
        <begin position="82"/>
        <end position="171"/>
    </location>
</feature>
<protein>
    <submittedName>
        <fullName evidence="2">Uncharacterized protein</fullName>
    </submittedName>
</protein>
<organism evidence="2 3">
    <name type="scientific">Terfezia boudieri ATCC MYA-4762</name>
    <dbReference type="NCBI Taxonomy" id="1051890"/>
    <lineage>
        <taxon>Eukaryota</taxon>
        <taxon>Fungi</taxon>
        <taxon>Dikarya</taxon>
        <taxon>Ascomycota</taxon>
        <taxon>Pezizomycotina</taxon>
        <taxon>Pezizomycetes</taxon>
        <taxon>Pezizales</taxon>
        <taxon>Pezizaceae</taxon>
        <taxon>Terfezia</taxon>
    </lineage>
</organism>
<feature type="compositionally biased region" description="Polar residues" evidence="1">
    <location>
        <begin position="99"/>
        <end position="124"/>
    </location>
</feature>
<dbReference type="Proteomes" id="UP000267821">
    <property type="component" value="Unassembled WGS sequence"/>
</dbReference>
<feature type="compositionally biased region" description="Basic and acidic residues" evidence="1">
    <location>
        <begin position="152"/>
        <end position="162"/>
    </location>
</feature>
<evidence type="ECO:0000313" key="3">
    <source>
        <dbReference type="Proteomes" id="UP000267821"/>
    </source>
</evidence>